<dbReference type="InterPro" id="IPR036689">
    <property type="entry name" value="ESAT-6-like_sf"/>
</dbReference>
<evidence type="ECO:0000313" key="1">
    <source>
        <dbReference type="EMBL" id="BBZ06427.1"/>
    </source>
</evidence>
<name>A0A1X1SZW3_9MYCO</name>
<reference evidence="1 4" key="2">
    <citation type="journal article" date="2019" name="Emerg. Microbes Infect.">
        <title>Comprehensive subspecies identification of 175 nontuberculous mycobacteria species based on 7547 genomic profiles.</title>
        <authorList>
            <person name="Matsumoto Y."/>
            <person name="Kinjo T."/>
            <person name="Motooka D."/>
            <person name="Nabeya D."/>
            <person name="Jung N."/>
            <person name="Uechi K."/>
            <person name="Horii T."/>
            <person name="Iida T."/>
            <person name="Fujita J."/>
            <person name="Nakamura S."/>
        </authorList>
    </citation>
    <scope>NUCLEOTIDE SEQUENCE [LARGE SCALE GENOMIC DNA]</scope>
    <source>
        <strain evidence="1 4">JCM 12405</strain>
    </source>
</reference>
<keyword evidence="3" id="KW-1185">Reference proteome</keyword>
<dbReference type="EMBL" id="LQOS01000049">
    <property type="protein sequence ID" value="ORV37466.1"/>
    <property type="molecule type" value="Genomic_DNA"/>
</dbReference>
<dbReference type="AlphaFoldDB" id="A0A1X1SZW3"/>
<accession>A0A1X1SZW3</accession>
<dbReference type="STRING" id="126673.AWC01_16680"/>
<reference evidence="2 3" key="1">
    <citation type="submission" date="2016-01" db="EMBL/GenBank/DDBJ databases">
        <title>The new phylogeny of the genus Mycobacterium.</title>
        <authorList>
            <person name="Tarcisio F."/>
            <person name="Conor M."/>
            <person name="Antonella G."/>
            <person name="Elisabetta G."/>
            <person name="Giulia F.S."/>
            <person name="Sara T."/>
            <person name="Anna F."/>
            <person name="Clotilde B."/>
            <person name="Roberto B."/>
            <person name="Veronica D.S."/>
            <person name="Fabio R."/>
            <person name="Monica P."/>
            <person name="Olivier J."/>
            <person name="Enrico T."/>
            <person name="Nicola S."/>
        </authorList>
    </citation>
    <scope>NUCLEOTIDE SEQUENCE [LARGE SCALE GENOMIC DNA]</scope>
    <source>
        <strain evidence="2 3">DSM 44339</strain>
    </source>
</reference>
<dbReference type="EMBL" id="AP022605">
    <property type="protein sequence ID" value="BBZ06427.1"/>
    <property type="molecule type" value="Genomic_DNA"/>
</dbReference>
<evidence type="ECO:0000313" key="2">
    <source>
        <dbReference type="EMBL" id="ORV37466.1"/>
    </source>
</evidence>
<organism evidence="2 3">
    <name type="scientific">Mycolicibacterium doricum</name>
    <dbReference type="NCBI Taxonomy" id="126673"/>
    <lineage>
        <taxon>Bacteria</taxon>
        <taxon>Bacillati</taxon>
        <taxon>Actinomycetota</taxon>
        <taxon>Actinomycetes</taxon>
        <taxon>Mycobacteriales</taxon>
        <taxon>Mycobacteriaceae</taxon>
        <taxon>Mycolicibacterium</taxon>
    </lineage>
</organism>
<protein>
    <recommendedName>
        <fullName evidence="5">ESX-1 secretion-associated protein EspA/EspE-like domain-containing protein</fullName>
    </recommendedName>
</protein>
<gene>
    <name evidence="2" type="ORF">AWC01_16680</name>
    <name evidence="1" type="ORF">MDOR_05960</name>
</gene>
<evidence type="ECO:0000313" key="3">
    <source>
        <dbReference type="Proteomes" id="UP000193564"/>
    </source>
</evidence>
<reference evidence="1" key="3">
    <citation type="submission" date="2020-02" db="EMBL/GenBank/DDBJ databases">
        <authorList>
            <person name="Matsumoto Y."/>
            <person name="Motooka D."/>
            <person name="Nakamura S."/>
        </authorList>
    </citation>
    <scope>NUCLEOTIDE SEQUENCE</scope>
    <source>
        <strain evidence="1">JCM 12405</strain>
    </source>
</reference>
<dbReference type="KEGG" id="mdr:MDOR_05960"/>
<dbReference type="SUPFAM" id="SSF140453">
    <property type="entry name" value="EsxAB dimer-like"/>
    <property type="match status" value="1"/>
</dbReference>
<proteinExistence type="predicted"/>
<evidence type="ECO:0008006" key="5">
    <source>
        <dbReference type="Google" id="ProtNLM"/>
    </source>
</evidence>
<evidence type="ECO:0000313" key="4">
    <source>
        <dbReference type="Proteomes" id="UP000467201"/>
    </source>
</evidence>
<dbReference type="Proteomes" id="UP000467201">
    <property type="component" value="Chromosome"/>
</dbReference>
<dbReference type="Proteomes" id="UP000193564">
    <property type="component" value="Unassembled WGS sequence"/>
</dbReference>
<sequence>MGLSISDIDQWSPESISAVSAALADRAGAAEQASSRLKGLSAFDSWQGAGADAAQARTQVLAVGIDQHGQAVATVSKAATIAADEVRQIKAHLARLRSTLGQYGIIVDAANSRVVPPPNVSSLSPAHRKLVEDVALIGQHSVDKIRHAADLADGHLANAMQGKRDDFDLDTQYARPQGSKGKHCK</sequence>